<name>A0A520KFQ4_9CREN</name>
<dbReference type="Pfam" id="PF14512">
    <property type="entry name" value="TM1586_NiRdase"/>
    <property type="match status" value="1"/>
</dbReference>
<dbReference type="EMBL" id="RXIH01000025">
    <property type="protein sequence ID" value="RZN56383.1"/>
    <property type="molecule type" value="Genomic_DNA"/>
</dbReference>
<dbReference type="SUPFAM" id="SSF55469">
    <property type="entry name" value="FMN-dependent nitroreductase-like"/>
    <property type="match status" value="1"/>
</dbReference>
<dbReference type="PANTHER" id="PTHR43673">
    <property type="entry name" value="NAD(P)H NITROREDUCTASE YDGI-RELATED"/>
    <property type="match status" value="1"/>
</dbReference>
<evidence type="ECO:0000256" key="1">
    <source>
        <dbReference type="ARBA" id="ARBA00007118"/>
    </source>
</evidence>
<protein>
    <submittedName>
        <fullName evidence="5">Nitroreductase family protein</fullName>
    </submittedName>
</protein>
<reference evidence="6 8" key="1">
    <citation type="journal article" date="2019" name="Nat. Microbiol.">
        <title>Expanding anaerobic alkane metabolism in the domain of Archaea.</title>
        <authorList>
            <person name="Wang Y."/>
            <person name="Wegener G."/>
            <person name="Hou J."/>
            <person name="Wang F."/>
            <person name="Xiao X."/>
        </authorList>
    </citation>
    <scope>NUCLEOTIDE SEQUENCE [LARGE SCALE GENOMIC DNA]</scope>
    <source>
        <strain evidence="6">WYZ-LMO11</strain>
    </source>
</reference>
<gene>
    <name evidence="6" type="ORF">DSO09_01570</name>
    <name evidence="5" type="ORF">EF809_03150</name>
</gene>
<dbReference type="PANTHER" id="PTHR43673:SF10">
    <property type="entry name" value="NADH DEHYDROGENASE_NAD(P)H NITROREDUCTASE XCC3605-RELATED"/>
    <property type="match status" value="1"/>
</dbReference>
<dbReference type="AlphaFoldDB" id="A0A520KFQ4"/>
<proteinExistence type="inferred from homology"/>
<reference evidence="5 7" key="2">
    <citation type="journal article" date="2019" name="Nat. Microbiol.">
        <title>Wide diversity of methane and short-chain alkane metabolisms in uncultured archaea.</title>
        <authorList>
            <person name="Borrel G."/>
            <person name="Adam P.S."/>
            <person name="McKay L.J."/>
            <person name="Chen L.X."/>
            <person name="Sierra-Garcia I.N."/>
            <person name="Sieber C.M."/>
            <person name="Letourneur Q."/>
            <person name="Ghozlane A."/>
            <person name="Andersen G.L."/>
            <person name="Li W.J."/>
            <person name="Hallam S.J."/>
            <person name="Muyzer G."/>
            <person name="de Oliveira V.M."/>
            <person name="Inskeep W.P."/>
            <person name="Banfield J.F."/>
            <person name="Gribaldo S."/>
        </authorList>
    </citation>
    <scope>NUCLEOTIDE SEQUENCE [LARGE SCALE GENOMIC DNA]</scope>
    <source>
        <strain evidence="5">Verst-YHS</strain>
    </source>
</reference>
<dbReference type="EMBL" id="QNVI01000016">
    <property type="protein sequence ID" value="TDA40049.1"/>
    <property type="molecule type" value="Genomic_DNA"/>
</dbReference>
<dbReference type="GO" id="GO:0016491">
    <property type="term" value="F:oxidoreductase activity"/>
    <property type="evidence" value="ECO:0007669"/>
    <property type="project" value="UniProtKB-KW"/>
</dbReference>
<dbReference type="InterPro" id="IPR029479">
    <property type="entry name" value="Nitroreductase"/>
</dbReference>
<evidence type="ECO:0000259" key="3">
    <source>
        <dbReference type="Pfam" id="PF00881"/>
    </source>
</evidence>
<feature type="domain" description="Putative nitroreductase TM1586" evidence="4">
    <location>
        <begin position="106"/>
        <end position="172"/>
    </location>
</feature>
<dbReference type="Proteomes" id="UP000316080">
    <property type="component" value="Unassembled WGS sequence"/>
</dbReference>
<comment type="similarity">
    <text evidence="1">Belongs to the nitroreductase family.</text>
</comment>
<evidence type="ECO:0000313" key="6">
    <source>
        <dbReference type="EMBL" id="TDA40049.1"/>
    </source>
</evidence>
<accession>A0A520KFQ4</accession>
<evidence type="ECO:0000313" key="7">
    <source>
        <dbReference type="Proteomes" id="UP000316080"/>
    </source>
</evidence>
<evidence type="ECO:0000256" key="2">
    <source>
        <dbReference type="ARBA" id="ARBA00023002"/>
    </source>
</evidence>
<dbReference type="Pfam" id="PF00881">
    <property type="entry name" value="Nitroreductase"/>
    <property type="match status" value="1"/>
</dbReference>
<comment type="caution">
    <text evidence="5">The sequence shown here is derived from an EMBL/GenBank/DDBJ whole genome shotgun (WGS) entry which is preliminary data.</text>
</comment>
<dbReference type="InterPro" id="IPR000415">
    <property type="entry name" value="Nitroreductase-like"/>
</dbReference>
<dbReference type="InterPro" id="IPR029478">
    <property type="entry name" value="TM1586_NiRdase"/>
</dbReference>
<sequence>MDVFECIEKRRSIRKYKNVPIKEEDLMKILKAGILAPSAGNIQPWEFIIVTNNDIKEKLCEAALGQYWMMYAWVIIVVCAKEYESESVYGIRGKTLYCIQDTAAAIENMLLAATALGYGSCWVGAFEEEEVRRILKIPQGVRPVALIPIGVPAERPMPRGRKDIFSVIHFESYKGSK</sequence>
<keyword evidence="2" id="KW-0560">Oxidoreductase</keyword>
<evidence type="ECO:0000313" key="8">
    <source>
        <dbReference type="Proteomes" id="UP000317265"/>
    </source>
</evidence>
<evidence type="ECO:0000259" key="4">
    <source>
        <dbReference type="Pfam" id="PF14512"/>
    </source>
</evidence>
<feature type="domain" description="Nitroreductase" evidence="3">
    <location>
        <begin position="7"/>
        <end position="66"/>
    </location>
</feature>
<evidence type="ECO:0000313" key="5">
    <source>
        <dbReference type="EMBL" id="RZN56383.1"/>
    </source>
</evidence>
<organism evidence="5 7">
    <name type="scientific">Thermoproteota archaeon</name>
    <dbReference type="NCBI Taxonomy" id="2056631"/>
    <lineage>
        <taxon>Archaea</taxon>
        <taxon>Thermoproteota</taxon>
    </lineage>
</organism>
<dbReference type="Gene3D" id="3.40.109.10">
    <property type="entry name" value="NADH Oxidase"/>
    <property type="match status" value="1"/>
</dbReference>
<dbReference type="Proteomes" id="UP000317265">
    <property type="component" value="Unassembled WGS sequence"/>
</dbReference>